<protein>
    <submittedName>
        <fullName evidence="1">Uncharacterized protein</fullName>
    </submittedName>
</protein>
<sequence length="84" mass="9126">MAVGDGGRCIWRLELKRMGFSSIFRFPRTIGGVFGEPVDLATLQIRAISDGDNKRRQTSLEAVAADNGGKGVRLLKFGGLRLGF</sequence>
<dbReference type="AlphaFoldDB" id="A0A5D2P152"/>
<gene>
    <name evidence="1" type="ORF">ES332_A09G107600v1</name>
</gene>
<accession>A0A5D2P152</accession>
<dbReference type="Proteomes" id="UP000322667">
    <property type="component" value="Chromosome A09"/>
</dbReference>
<name>A0A5D2P152_GOSTO</name>
<evidence type="ECO:0000313" key="2">
    <source>
        <dbReference type="Proteomes" id="UP000322667"/>
    </source>
</evidence>
<evidence type="ECO:0000313" key="1">
    <source>
        <dbReference type="EMBL" id="TYI09962.1"/>
    </source>
</evidence>
<dbReference type="EMBL" id="CM017618">
    <property type="protein sequence ID" value="TYI09962.1"/>
    <property type="molecule type" value="Genomic_DNA"/>
</dbReference>
<proteinExistence type="predicted"/>
<organism evidence="1 2">
    <name type="scientific">Gossypium tomentosum</name>
    <name type="common">Hawaiian cotton</name>
    <name type="synonym">Gossypium sandvicense</name>
    <dbReference type="NCBI Taxonomy" id="34277"/>
    <lineage>
        <taxon>Eukaryota</taxon>
        <taxon>Viridiplantae</taxon>
        <taxon>Streptophyta</taxon>
        <taxon>Embryophyta</taxon>
        <taxon>Tracheophyta</taxon>
        <taxon>Spermatophyta</taxon>
        <taxon>Magnoliopsida</taxon>
        <taxon>eudicotyledons</taxon>
        <taxon>Gunneridae</taxon>
        <taxon>Pentapetalae</taxon>
        <taxon>rosids</taxon>
        <taxon>malvids</taxon>
        <taxon>Malvales</taxon>
        <taxon>Malvaceae</taxon>
        <taxon>Malvoideae</taxon>
        <taxon>Gossypium</taxon>
    </lineage>
</organism>
<reference evidence="1 2" key="1">
    <citation type="submission" date="2019-07" db="EMBL/GenBank/DDBJ databases">
        <title>WGS assembly of Gossypium tomentosum.</title>
        <authorList>
            <person name="Chen Z.J."/>
            <person name="Sreedasyam A."/>
            <person name="Ando A."/>
            <person name="Song Q."/>
            <person name="De L."/>
            <person name="Hulse-Kemp A."/>
            <person name="Ding M."/>
            <person name="Ye W."/>
            <person name="Kirkbride R."/>
            <person name="Jenkins J."/>
            <person name="Plott C."/>
            <person name="Lovell J."/>
            <person name="Lin Y.-M."/>
            <person name="Vaughn R."/>
            <person name="Liu B."/>
            <person name="Li W."/>
            <person name="Simpson S."/>
            <person name="Scheffler B."/>
            <person name="Saski C."/>
            <person name="Grover C."/>
            <person name="Hu G."/>
            <person name="Conover J."/>
            <person name="Carlson J."/>
            <person name="Shu S."/>
            <person name="Boston L."/>
            <person name="Williams M."/>
            <person name="Peterson D."/>
            <person name="Mcgee K."/>
            <person name="Jones D."/>
            <person name="Wendel J."/>
            <person name="Stelly D."/>
            <person name="Grimwood J."/>
            <person name="Schmutz J."/>
        </authorList>
    </citation>
    <scope>NUCLEOTIDE SEQUENCE [LARGE SCALE GENOMIC DNA]</scope>
    <source>
        <strain evidence="1">7179.01</strain>
    </source>
</reference>
<keyword evidence="2" id="KW-1185">Reference proteome</keyword>